<name>A0A3M7P8Y1_BRAPC</name>
<gene>
    <name evidence="1" type="ORF">BpHYR1_026949</name>
</gene>
<organism evidence="1 2">
    <name type="scientific">Brachionus plicatilis</name>
    <name type="common">Marine rotifer</name>
    <name type="synonym">Brachionus muelleri</name>
    <dbReference type="NCBI Taxonomy" id="10195"/>
    <lineage>
        <taxon>Eukaryota</taxon>
        <taxon>Metazoa</taxon>
        <taxon>Spiralia</taxon>
        <taxon>Gnathifera</taxon>
        <taxon>Rotifera</taxon>
        <taxon>Eurotatoria</taxon>
        <taxon>Monogononta</taxon>
        <taxon>Pseudotrocha</taxon>
        <taxon>Ploima</taxon>
        <taxon>Brachionidae</taxon>
        <taxon>Brachionus</taxon>
    </lineage>
</organism>
<comment type="caution">
    <text evidence="1">The sequence shown here is derived from an EMBL/GenBank/DDBJ whole genome shotgun (WGS) entry which is preliminary data.</text>
</comment>
<protein>
    <submittedName>
        <fullName evidence="1">Uncharacterized protein</fullName>
    </submittedName>
</protein>
<accession>A0A3M7P8Y1</accession>
<evidence type="ECO:0000313" key="2">
    <source>
        <dbReference type="Proteomes" id="UP000276133"/>
    </source>
</evidence>
<proteinExistence type="predicted"/>
<dbReference type="EMBL" id="REGN01012555">
    <property type="protein sequence ID" value="RMZ95154.1"/>
    <property type="molecule type" value="Genomic_DNA"/>
</dbReference>
<feature type="non-terminal residue" evidence="1">
    <location>
        <position position="215"/>
    </location>
</feature>
<sequence length="215" mass="25262">MDSVVKVKRGAMVYIDFSSYNTRIAYETDSSLFYSDYLFKLNRYWNSVQRIDSDKKHRFYFKCLLEQSFFSYSFNSLYRFSHNDFQNWSIQFSNNFTKSSLINYQVLVKNNQSIDIFCKNTERTFNNTIYCTIMATTQDNLDVLYYQNIDLTNSSLKFESSKLINYFGYFDPNNLPNASSVTNATGDFILLNTEVMFDSKLIGFECYAQNAGQIT</sequence>
<keyword evidence="2" id="KW-1185">Reference proteome</keyword>
<evidence type="ECO:0000313" key="1">
    <source>
        <dbReference type="EMBL" id="RMZ95154.1"/>
    </source>
</evidence>
<reference evidence="1 2" key="1">
    <citation type="journal article" date="2018" name="Sci. Rep.">
        <title>Genomic signatures of local adaptation to the degree of environmental predictability in rotifers.</title>
        <authorList>
            <person name="Franch-Gras L."/>
            <person name="Hahn C."/>
            <person name="Garcia-Roger E.M."/>
            <person name="Carmona M.J."/>
            <person name="Serra M."/>
            <person name="Gomez A."/>
        </authorList>
    </citation>
    <scope>NUCLEOTIDE SEQUENCE [LARGE SCALE GENOMIC DNA]</scope>
    <source>
        <strain evidence="1">HYR1</strain>
    </source>
</reference>
<dbReference type="Proteomes" id="UP000276133">
    <property type="component" value="Unassembled WGS sequence"/>
</dbReference>
<dbReference type="AlphaFoldDB" id="A0A3M7P8Y1"/>